<name>A0ABS5F6R1_9PROT</name>
<sequence>MPDKPKFAYVANPMDFGWSGFPSVTEYLKKLLDERDGSGGVNAVRSFLAFYDEALELGLSIGWDADLGSSPDVRVVLLPDAYLPRLALVWQPESNGTTFVVSEVPMPWLEARSG</sequence>
<evidence type="ECO:0000313" key="1">
    <source>
        <dbReference type="EMBL" id="MBR0668255.1"/>
    </source>
</evidence>
<reference evidence="2" key="1">
    <citation type="journal article" date="2021" name="Syst. Appl. Microbiol.">
        <title>Roseomonas hellenica sp. nov., isolated from roots of wild-growing Alkanna tinctoria.</title>
        <authorList>
            <person name="Rat A."/>
            <person name="Naranjo H.D."/>
            <person name="Lebbe L."/>
            <person name="Cnockaert M."/>
            <person name="Krigas N."/>
            <person name="Grigoriadou K."/>
            <person name="Maloupa E."/>
            <person name="Willems A."/>
        </authorList>
    </citation>
    <scope>NUCLEOTIDE SEQUENCE [LARGE SCALE GENOMIC DNA]</scope>
    <source>
        <strain evidence="2">LMG 31523</strain>
    </source>
</reference>
<comment type="caution">
    <text evidence="1">The sequence shown here is derived from an EMBL/GenBank/DDBJ whole genome shotgun (WGS) entry which is preliminary data.</text>
</comment>
<dbReference type="Proteomes" id="UP001196870">
    <property type="component" value="Unassembled WGS sequence"/>
</dbReference>
<protein>
    <submittedName>
        <fullName evidence="1">Uncharacterized protein</fullName>
    </submittedName>
</protein>
<gene>
    <name evidence="1" type="ORF">GXW71_28130</name>
</gene>
<organism evidence="1 2">
    <name type="scientific">Plastoroseomonas hellenica</name>
    <dbReference type="NCBI Taxonomy" id="2687306"/>
    <lineage>
        <taxon>Bacteria</taxon>
        <taxon>Pseudomonadati</taxon>
        <taxon>Pseudomonadota</taxon>
        <taxon>Alphaproteobacteria</taxon>
        <taxon>Acetobacterales</taxon>
        <taxon>Acetobacteraceae</taxon>
        <taxon>Plastoroseomonas</taxon>
    </lineage>
</organism>
<keyword evidence="2" id="KW-1185">Reference proteome</keyword>
<dbReference type="EMBL" id="JAAGBB010000052">
    <property type="protein sequence ID" value="MBR0668255.1"/>
    <property type="molecule type" value="Genomic_DNA"/>
</dbReference>
<accession>A0ABS5F6R1</accession>
<proteinExistence type="predicted"/>
<dbReference type="RefSeq" id="WP_211856033.1">
    <property type="nucleotide sequence ID" value="NZ_JAAGBB010000052.1"/>
</dbReference>
<evidence type="ECO:0000313" key="2">
    <source>
        <dbReference type="Proteomes" id="UP001196870"/>
    </source>
</evidence>